<dbReference type="AlphaFoldDB" id="A0A2T4JI50"/>
<protein>
    <submittedName>
        <fullName evidence="2">SOUL heme-binding protein</fullName>
    </submittedName>
</protein>
<organism evidence="2 3">
    <name type="scientific">Phaeovulum veldkampii DSM 11550</name>
    <dbReference type="NCBI Taxonomy" id="1185920"/>
    <lineage>
        <taxon>Bacteria</taxon>
        <taxon>Pseudomonadati</taxon>
        <taxon>Pseudomonadota</taxon>
        <taxon>Alphaproteobacteria</taxon>
        <taxon>Rhodobacterales</taxon>
        <taxon>Paracoccaceae</taxon>
        <taxon>Phaeovulum</taxon>
    </lineage>
</organism>
<feature type="chain" id="PRO_5015734836" evidence="1">
    <location>
        <begin position="18"/>
        <end position="203"/>
    </location>
</feature>
<evidence type="ECO:0000313" key="2">
    <source>
        <dbReference type="EMBL" id="PTE17533.1"/>
    </source>
</evidence>
<evidence type="ECO:0000256" key="1">
    <source>
        <dbReference type="SAM" id="SignalP"/>
    </source>
</evidence>
<dbReference type="PANTHER" id="PTHR11220">
    <property type="entry name" value="HEME-BINDING PROTEIN-RELATED"/>
    <property type="match status" value="1"/>
</dbReference>
<dbReference type="SUPFAM" id="SSF55136">
    <property type="entry name" value="Probable bacterial effector-binding domain"/>
    <property type="match status" value="1"/>
</dbReference>
<evidence type="ECO:0000313" key="3">
    <source>
        <dbReference type="Proteomes" id="UP000241899"/>
    </source>
</evidence>
<keyword evidence="1" id="KW-0732">Signal</keyword>
<feature type="signal peptide" evidence="1">
    <location>
        <begin position="1"/>
        <end position="17"/>
    </location>
</feature>
<comment type="caution">
    <text evidence="2">The sequence shown here is derived from an EMBL/GenBank/DDBJ whole genome shotgun (WGS) entry which is preliminary data.</text>
</comment>
<dbReference type="InterPro" id="IPR006917">
    <property type="entry name" value="SOUL_heme-bd"/>
</dbReference>
<name>A0A2T4JI50_9RHOB</name>
<dbReference type="EMBL" id="PZKF01000017">
    <property type="protein sequence ID" value="PTE17533.1"/>
    <property type="molecule type" value="Genomic_DNA"/>
</dbReference>
<dbReference type="Gene3D" id="3.20.80.10">
    <property type="entry name" value="Regulatory factor, effector binding domain"/>
    <property type="match status" value="1"/>
</dbReference>
<gene>
    <name evidence="2" type="ORF">C5F46_08895</name>
</gene>
<dbReference type="InterPro" id="IPR011256">
    <property type="entry name" value="Reg_factor_effector_dom_sf"/>
</dbReference>
<reference evidence="2 3" key="1">
    <citation type="submission" date="2018-03" db="EMBL/GenBank/DDBJ databases">
        <title>Rhodobacter veldkampii.</title>
        <authorList>
            <person name="Meyer T.E."/>
            <person name="Miller S."/>
            <person name="Lodha T."/>
            <person name="Gandham S."/>
            <person name="Chintalapati S."/>
            <person name="Chintalapati V.R."/>
        </authorList>
    </citation>
    <scope>NUCLEOTIDE SEQUENCE [LARGE SCALE GENOMIC DNA]</scope>
    <source>
        <strain evidence="2 3">DSM 11550</strain>
    </source>
</reference>
<dbReference type="OrthoDB" id="2156220at2"/>
<dbReference type="Pfam" id="PF04832">
    <property type="entry name" value="SOUL"/>
    <property type="match status" value="1"/>
</dbReference>
<keyword evidence="3" id="KW-1185">Reference proteome</keyword>
<dbReference type="PANTHER" id="PTHR11220:SF58">
    <property type="entry name" value="SOUL HEME-BINDING FAMILY PROTEIN"/>
    <property type="match status" value="1"/>
</dbReference>
<proteinExistence type="predicted"/>
<sequence>MMTILATAFLLAPAAGAETYRGYETPAYKVERRIGTAEVRVYAPALVAEVTVRGTRQGAANRGFRILAGYIFGKNDGSARIDMTTPVGQARGEKIAMTTPVAQAGAEGLWTIRFTMPATYTRDTLPKARDPHIRFLDLPERRVLVLQFSGMPGDKVLVEAADRLRGIAAAAGLKPQGAPEYQFYDPPLTLPWNRRNEVLFALP</sequence>
<dbReference type="Proteomes" id="UP000241899">
    <property type="component" value="Unassembled WGS sequence"/>
</dbReference>
<accession>A0A2T4JI50</accession>